<evidence type="ECO:0000256" key="3">
    <source>
        <dbReference type="ARBA" id="ARBA00011956"/>
    </source>
</evidence>
<evidence type="ECO:0000256" key="5">
    <source>
        <dbReference type="ARBA" id="ARBA00022833"/>
    </source>
</evidence>
<dbReference type="GO" id="GO:0004476">
    <property type="term" value="F:mannose-6-phosphate isomerase activity"/>
    <property type="evidence" value="ECO:0007669"/>
    <property type="project" value="UniProtKB-EC"/>
</dbReference>
<evidence type="ECO:0000256" key="4">
    <source>
        <dbReference type="ARBA" id="ARBA00022723"/>
    </source>
</evidence>
<evidence type="ECO:0000313" key="11">
    <source>
        <dbReference type="Proteomes" id="UP000824220"/>
    </source>
</evidence>
<dbReference type="InterPro" id="IPR018050">
    <property type="entry name" value="Pmannose_isomerase-type1_CS"/>
</dbReference>
<dbReference type="PROSITE" id="PS00965">
    <property type="entry name" value="PMI_I_1"/>
    <property type="match status" value="1"/>
</dbReference>
<dbReference type="InterPro" id="IPR014710">
    <property type="entry name" value="RmlC-like_jellyroll"/>
</dbReference>
<dbReference type="SUPFAM" id="SSF51182">
    <property type="entry name" value="RmlC-like cupins"/>
    <property type="match status" value="1"/>
</dbReference>
<evidence type="ECO:0000313" key="10">
    <source>
        <dbReference type="EMBL" id="HJA05223.1"/>
    </source>
</evidence>
<dbReference type="EMBL" id="DXAM01000140">
    <property type="protein sequence ID" value="HJA05223.1"/>
    <property type="molecule type" value="Genomic_DNA"/>
</dbReference>
<keyword evidence="6 10" id="KW-0413">Isomerase</keyword>
<dbReference type="AlphaFoldDB" id="A0A9D2KJC0"/>
<dbReference type="EC" id="5.3.1.8" evidence="3"/>
<evidence type="ECO:0000256" key="1">
    <source>
        <dbReference type="ARBA" id="ARBA00000757"/>
    </source>
</evidence>
<dbReference type="Proteomes" id="UP000824220">
    <property type="component" value="Unassembled WGS sequence"/>
</dbReference>
<keyword evidence="5 8" id="KW-0862">Zinc</keyword>
<feature type="domain" description="Phosphomannose isomerase type I catalytic" evidence="9">
    <location>
        <begin position="3"/>
        <end position="134"/>
    </location>
</feature>
<comment type="catalytic activity">
    <reaction evidence="1">
        <text>D-mannose 6-phosphate = D-fructose 6-phosphate</text>
        <dbReference type="Rhea" id="RHEA:12356"/>
        <dbReference type="ChEBI" id="CHEBI:58735"/>
        <dbReference type="ChEBI" id="CHEBI:61527"/>
        <dbReference type="EC" id="5.3.1.8"/>
    </reaction>
</comment>
<comment type="cofactor">
    <cofactor evidence="8">
        <name>Zn(2+)</name>
        <dbReference type="ChEBI" id="CHEBI:29105"/>
    </cofactor>
    <text evidence="8">Binds 1 zinc ion per subunit.</text>
</comment>
<dbReference type="InterPro" id="IPR011051">
    <property type="entry name" value="RmlC_Cupin_sf"/>
</dbReference>
<dbReference type="PANTHER" id="PTHR10309">
    <property type="entry name" value="MANNOSE-6-PHOSPHATE ISOMERASE"/>
    <property type="match status" value="1"/>
</dbReference>
<feature type="active site" evidence="7">
    <location>
        <position position="258"/>
    </location>
</feature>
<keyword evidence="4 8" id="KW-0479">Metal-binding</keyword>
<dbReference type="CDD" id="cd07011">
    <property type="entry name" value="cupin_PMI_type_I_N"/>
    <property type="match status" value="1"/>
</dbReference>
<evidence type="ECO:0000256" key="8">
    <source>
        <dbReference type="PIRSR" id="PIRSR001480-2"/>
    </source>
</evidence>
<dbReference type="PIRSF" id="PIRSF001480">
    <property type="entry name" value="Mannose-6-phosphate_isomerase"/>
    <property type="match status" value="1"/>
</dbReference>
<feature type="binding site" evidence="8">
    <location>
        <position position="118"/>
    </location>
    <ligand>
        <name>Zn(2+)</name>
        <dbReference type="ChEBI" id="CHEBI:29105"/>
    </ligand>
</feature>
<dbReference type="Gene3D" id="1.10.441.10">
    <property type="entry name" value="Phosphomannose Isomerase, domain 2"/>
    <property type="match status" value="1"/>
</dbReference>
<evidence type="ECO:0000256" key="2">
    <source>
        <dbReference type="ARBA" id="ARBA00010772"/>
    </source>
</evidence>
<dbReference type="InterPro" id="IPR046457">
    <property type="entry name" value="PMI_typeI_cat"/>
</dbReference>
<comment type="caution">
    <text evidence="10">The sequence shown here is derived from an EMBL/GenBank/DDBJ whole genome shotgun (WGS) entry which is preliminary data.</text>
</comment>
<dbReference type="GO" id="GO:0009298">
    <property type="term" value="P:GDP-mannose biosynthetic process"/>
    <property type="evidence" value="ECO:0007669"/>
    <property type="project" value="InterPro"/>
</dbReference>
<dbReference type="InterPro" id="IPR001250">
    <property type="entry name" value="Man6P_Isoase-1"/>
</dbReference>
<evidence type="ECO:0000256" key="6">
    <source>
        <dbReference type="ARBA" id="ARBA00023235"/>
    </source>
</evidence>
<organism evidence="10 11">
    <name type="scientific">Candidatus Microbacterium stercoravium</name>
    <dbReference type="NCBI Taxonomy" id="2838697"/>
    <lineage>
        <taxon>Bacteria</taxon>
        <taxon>Bacillati</taxon>
        <taxon>Actinomycetota</taxon>
        <taxon>Actinomycetes</taxon>
        <taxon>Micrococcales</taxon>
        <taxon>Microbacteriaceae</taxon>
        <taxon>Microbacterium</taxon>
    </lineage>
</organism>
<evidence type="ECO:0000259" key="9">
    <source>
        <dbReference type="Pfam" id="PF20511"/>
    </source>
</evidence>
<reference evidence="10" key="1">
    <citation type="journal article" date="2021" name="PeerJ">
        <title>Extensive microbial diversity within the chicken gut microbiome revealed by metagenomics and culture.</title>
        <authorList>
            <person name="Gilroy R."/>
            <person name="Ravi A."/>
            <person name="Getino M."/>
            <person name="Pursley I."/>
            <person name="Horton D.L."/>
            <person name="Alikhan N.F."/>
            <person name="Baker D."/>
            <person name="Gharbi K."/>
            <person name="Hall N."/>
            <person name="Watson M."/>
            <person name="Adriaenssens E.M."/>
            <person name="Foster-Nyarko E."/>
            <person name="Jarju S."/>
            <person name="Secka A."/>
            <person name="Antonio M."/>
            <person name="Oren A."/>
            <person name="Chaudhuri R.R."/>
            <person name="La Ragione R."/>
            <person name="Hildebrand F."/>
            <person name="Pallen M.J."/>
        </authorList>
    </citation>
    <scope>NUCLEOTIDE SEQUENCE</scope>
    <source>
        <strain evidence="10">ChiHjej8B7-3636</strain>
    </source>
</reference>
<dbReference type="NCBIfam" id="TIGR00218">
    <property type="entry name" value="manA"/>
    <property type="match status" value="1"/>
</dbReference>
<dbReference type="GO" id="GO:0005829">
    <property type="term" value="C:cytosol"/>
    <property type="evidence" value="ECO:0007669"/>
    <property type="project" value="TreeGrafter"/>
</dbReference>
<dbReference type="Pfam" id="PF20511">
    <property type="entry name" value="PMI_typeI_cat"/>
    <property type="match status" value="1"/>
</dbReference>
<name>A0A9D2KJC0_9MICO</name>
<dbReference type="PRINTS" id="PR00714">
    <property type="entry name" value="MAN6PISMRASE"/>
</dbReference>
<feature type="binding site" evidence="8">
    <location>
        <position position="239"/>
    </location>
    <ligand>
        <name>Zn(2+)</name>
        <dbReference type="ChEBI" id="CHEBI:29105"/>
    </ligand>
</feature>
<dbReference type="GO" id="GO:0005975">
    <property type="term" value="P:carbohydrate metabolic process"/>
    <property type="evidence" value="ECO:0007669"/>
    <property type="project" value="InterPro"/>
</dbReference>
<evidence type="ECO:0000256" key="7">
    <source>
        <dbReference type="PIRSR" id="PIRSR001480-1"/>
    </source>
</evidence>
<sequence length="374" mass="39332">MLVRLNNAPRPFGWGSEHLIADLMGRPAAGPEAEVWFGDHPADPADVEDGTGRTLDAWIRDETGGERLPYLLKILAARQSLSIQAHPTREQAREGYAAERGLPADAPHNYADDNHKPEMIVSLCDEFVALCGLRDIARTRELLAGLGEAAAPLYERIVDDASLADAIGWLLSGRAQHVVDAISDALADAVSDAFGAEFDNARRNAADFPGDPGIVVGLLMNLKTLGYGEALFLRAGQLHAYQSGIGIEIMAASDNVMRGGLTPKHIDVAELMRVLEPVSGDVSLVEPVPVERGFDEYPVDIDDFRLLRARLGADGTAAAALAGPAIVLSVSGSARVAAGSASIDITPGAAAFVSGEESVEITGSGEVFLAQPGG</sequence>
<feature type="binding site" evidence="8">
    <location>
        <position position="86"/>
    </location>
    <ligand>
        <name>Zn(2+)</name>
        <dbReference type="ChEBI" id="CHEBI:29105"/>
    </ligand>
</feature>
<protein>
    <recommendedName>
        <fullName evidence="3">mannose-6-phosphate isomerase</fullName>
        <ecNumber evidence="3">5.3.1.8</ecNumber>
    </recommendedName>
</protein>
<reference evidence="10" key="2">
    <citation type="submission" date="2021-04" db="EMBL/GenBank/DDBJ databases">
        <authorList>
            <person name="Gilroy R."/>
        </authorList>
    </citation>
    <scope>NUCLEOTIDE SEQUENCE</scope>
    <source>
        <strain evidence="10">ChiHjej8B7-3636</strain>
    </source>
</reference>
<comment type="similarity">
    <text evidence="2">Belongs to the mannose-6-phosphate isomerase type 1 family.</text>
</comment>
<gene>
    <name evidence="10" type="primary">manA</name>
    <name evidence="10" type="ORF">H9800_10245</name>
</gene>
<dbReference type="PANTHER" id="PTHR10309:SF0">
    <property type="entry name" value="MANNOSE-6-PHOSPHATE ISOMERASE"/>
    <property type="match status" value="1"/>
</dbReference>
<dbReference type="InterPro" id="IPR016305">
    <property type="entry name" value="Mannose-6-P_Isomerase"/>
</dbReference>
<accession>A0A9D2KJC0</accession>
<dbReference type="Gene3D" id="2.60.120.10">
    <property type="entry name" value="Jelly Rolls"/>
    <property type="match status" value="2"/>
</dbReference>
<proteinExistence type="inferred from homology"/>
<dbReference type="GO" id="GO:0008270">
    <property type="term" value="F:zinc ion binding"/>
    <property type="evidence" value="ECO:0007669"/>
    <property type="project" value="InterPro"/>
</dbReference>
<feature type="binding site" evidence="8">
    <location>
        <position position="84"/>
    </location>
    <ligand>
        <name>Zn(2+)</name>
        <dbReference type="ChEBI" id="CHEBI:29105"/>
    </ligand>
</feature>